<dbReference type="GO" id="GO:0030170">
    <property type="term" value="F:pyridoxal phosphate binding"/>
    <property type="evidence" value="ECO:0007669"/>
    <property type="project" value="UniProtKB-UniRule"/>
</dbReference>
<dbReference type="PRINTS" id="PR01179">
    <property type="entry name" value="ODADCRBXLASE"/>
</dbReference>
<evidence type="ECO:0000256" key="11">
    <source>
        <dbReference type="ARBA" id="ARBA00074972"/>
    </source>
</evidence>
<evidence type="ECO:0000256" key="13">
    <source>
        <dbReference type="PIRSR" id="PIRSR600183-50"/>
    </source>
</evidence>
<feature type="binding site" evidence="12">
    <location>
        <position position="239"/>
    </location>
    <ligand>
        <name>pyridoxal 5'-phosphate</name>
        <dbReference type="ChEBI" id="CHEBI:597326"/>
    </ligand>
</feature>
<evidence type="ECO:0000256" key="4">
    <source>
        <dbReference type="ARBA" id="ARBA00022898"/>
    </source>
</evidence>
<feature type="modified residue" description="N6-(pyridoxal phosphate)lysine" evidence="12 13">
    <location>
        <position position="60"/>
    </location>
</feature>
<feature type="domain" description="Orn/DAP/Arg decarboxylase 2 C-terminal" evidence="15">
    <location>
        <begin position="31"/>
        <end position="368"/>
    </location>
</feature>
<dbReference type="Gene3D" id="3.20.20.10">
    <property type="entry name" value="Alanine racemase"/>
    <property type="match status" value="1"/>
</dbReference>
<dbReference type="EMBL" id="CP010979">
    <property type="protein sequence ID" value="AJQ49948.1"/>
    <property type="molecule type" value="Genomic_DNA"/>
</dbReference>
<reference evidence="17 18" key="1">
    <citation type="submission" date="2015-02" db="EMBL/GenBank/DDBJ databases">
        <title>Complete Genome Sequencing of Pseudomonas putida S13.1.2.</title>
        <authorList>
            <person name="Chong T.M."/>
            <person name="Chan K.G."/>
            <person name="Dessaux Y."/>
        </authorList>
    </citation>
    <scope>NUCLEOTIDE SEQUENCE [LARGE SCALE GENOMIC DNA]</scope>
    <source>
        <strain evidence="17 18">S13.1.2</strain>
    </source>
</reference>
<dbReference type="InterPro" id="IPR009006">
    <property type="entry name" value="Ala_racemase/Decarboxylase_C"/>
</dbReference>
<evidence type="ECO:0000256" key="7">
    <source>
        <dbReference type="ARBA" id="ARBA00050464"/>
    </source>
</evidence>
<dbReference type="InterPro" id="IPR022643">
    <property type="entry name" value="De-COase2_C"/>
</dbReference>
<dbReference type="PANTHER" id="PTHR43727">
    <property type="entry name" value="DIAMINOPIMELATE DECARBOXYLASE"/>
    <property type="match status" value="1"/>
</dbReference>
<dbReference type="Pfam" id="PF02784">
    <property type="entry name" value="Orn_Arg_deC_N"/>
    <property type="match status" value="1"/>
</dbReference>
<comment type="cofactor">
    <cofactor evidence="1 12 13 14">
        <name>pyridoxal 5'-phosphate</name>
        <dbReference type="ChEBI" id="CHEBI:597326"/>
    </cofactor>
</comment>
<evidence type="ECO:0000259" key="15">
    <source>
        <dbReference type="Pfam" id="PF00278"/>
    </source>
</evidence>
<dbReference type="InterPro" id="IPR022657">
    <property type="entry name" value="De-COase2_CS"/>
</dbReference>
<feature type="binding site" evidence="12">
    <location>
        <begin position="273"/>
        <end position="276"/>
    </location>
    <ligand>
        <name>pyridoxal 5'-phosphate</name>
        <dbReference type="ChEBI" id="CHEBI:597326"/>
    </ligand>
</feature>
<dbReference type="PRINTS" id="PR01181">
    <property type="entry name" value="DAPDCRBXLASE"/>
</dbReference>
<feature type="binding site" evidence="12">
    <location>
        <position position="370"/>
    </location>
    <ligand>
        <name>substrate</name>
    </ligand>
</feature>
<evidence type="ECO:0000256" key="6">
    <source>
        <dbReference type="ARBA" id="ARBA00023239"/>
    </source>
</evidence>
<feature type="domain" description="Orn/DAP/Arg decarboxylase 2 N-terminal" evidence="16">
    <location>
        <begin position="35"/>
        <end position="280"/>
    </location>
</feature>
<feature type="binding site" evidence="12">
    <location>
        <position position="343"/>
    </location>
    <ligand>
        <name>substrate</name>
    </ligand>
</feature>
<sequence length="415" mass="45209">MNAFNYRDGQLFAEGVALSAVAERFGTPTYVYSRAHIEAQYRSYTDALQGAEHLVCFAVKANSNLGVLNVLARLGAGFDIVSGGELERVLAAGGRADRVVFSGVGKTREDMRRALEVGVHCFNVESTDELERLQVVAAEMGKVAPVSLRVNPDVDAGTHPYISTGLKENKFGIAIADAEAIYVRAAQLPNLEVVGVDCHIGSQLTTVEPFLDALDRLLDLVDRLADCGIHLRHLDLGGGVGVRYRDEEPPLVADYIKAIRERVGKRDLALVFEPGRYIVANAGVLLTRVEYLKHTEHKDFAIIDAAMNDLIRPALYQAWMGVSPVVPREGEGRAYDLVGPICETGDFLGKDRVLNLAEGDLLAVQSAGAYGFVMSSNYNTRGRCAEILVDGDQAFEVRRRETIAELYAGESLLPE</sequence>
<dbReference type="FunFam" id="2.40.37.10:FF:000003">
    <property type="entry name" value="Diaminopimelate decarboxylase"/>
    <property type="match status" value="1"/>
</dbReference>
<feature type="active site" description="Proton donor" evidence="13">
    <location>
        <position position="342"/>
    </location>
</feature>
<dbReference type="InterPro" id="IPR022653">
    <property type="entry name" value="De-COase2_pyr-phos_BS"/>
</dbReference>
<feature type="binding site" evidence="12">
    <location>
        <position position="312"/>
    </location>
    <ligand>
        <name>substrate</name>
    </ligand>
</feature>
<dbReference type="PROSITE" id="PS00879">
    <property type="entry name" value="ODR_DC_2_2"/>
    <property type="match status" value="1"/>
</dbReference>
<evidence type="ECO:0000256" key="9">
    <source>
        <dbReference type="ARBA" id="ARBA00060983"/>
    </source>
</evidence>
<evidence type="ECO:0000256" key="10">
    <source>
        <dbReference type="ARBA" id="ARBA00066427"/>
    </source>
</evidence>
<dbReference type="SUPFAM" id="SSF50621">
    <property type="entry name" value="Alanine racemase C-terminal domain-like"/>
    <property type="match status" value="1"/>
</dbReference>
<dbReference type="PROSITE" id="PS00878">
    <property type="entry name" value="ODR_DC_2_1"/>
    <property type="match status" value="1"/>
</dbReference>
<dbReference type="GO" id="GO:0009089">
    <property type="term" value="P:lysine biosynthetic process via diaminopimelate"/>
    <property type="evidence" value="ECO:0007669"/>
    <property type="project" value="UniProtKB-UniRule"/>
</dbReference>
<organism evidence="17 18">
    <name type="scientific">Pseudomonas putida S13.1.2</name>
    <dbReference type="NCBI Taxonomy" id="1384061"/>
    <lineage>
        <taxon>Bacteria</taxon>
        <taxon>Pseudomonadati</taxon>
        <taxon>Pseudomonadota</taxon>
        <taxon>Gammaproteobacteria</taxon>
        <taxon>Pseudomonadales</taxon>
        <taxon>Pseudomonadaceae</taxon>
        <taxon>Pseudomonas</taxon>
    </lineage>
</organism>
<dbReference type="AlphaFoldDB" id="A0AAU8SI66"/>
<name>A0AAU8SI66_PSEPU</name>
<keyword evidence="5 12" id="KW-0457">Lysine biosynthesis</keyword>
<evidence type="ECO:0000313" key="17">
    <source>
        <dbReference type="EMBL" id="AJQ49948.1"/>
    </source>
</evidence>
<evidence type="ECO:0000256" key="14">
    <source>
        <dbReference type="RuleBase" id="RU003738"/>
    </source>
</evidence>
<dbReference type="CDD" id="cd06828">
    <property type="entry name" value="PLPDE_III_DapDC"/>
    <property type="match status" value="1"/>
</dbReference>
<accession>A0AAU8SI66</accession>
<keyword evidence="3 12" id="KW-0210">Decarboxylase</keyword>
<feature type="binding site" evidence="12">
    <location>
        <position position="276"/>
    </location>
    <ligand>
        <name>substrate</name>
    </ligand>
</feature>
<comment type="catalytic activity">
    <reaction evidence="7 12 14">
        <text>meso-2,6-diaminopimelate + H(+) = L-lysine + CO2</text>
        <dbReference type="Rhea" id="RHEA:15101"/>
        <dbReference type="ChEBI" id="CHEBI:15378"/>
        <dbReference type="ChEBI" id="CHEBI:16526"/>
        <dbReference type="ChEBI" id="CHEBI:32551"/>
        <dbReference type="ChEBI" id="CHEBI:57791"/>
        <dbReference type="EC" id="4.1.1.20"/>
    </reaction>
</comment>
<dbReference type="EC" id="4.1.1.20" evidence="10 12"/>
<keyword evidence="2 12" id="KW-0028">Amino-acid biosynthesis</keyword>
<gene>
    <name evidence="12" type="primary">lysA</name>
    <name evidence="17" type="ORF">N805_23150</name>
</gene>
<dbReference type="InterPro" id="IPR029066">
    <property type="entry name" value="PLP-binding_barrel"/>
</dbReference>
<dbReference type="InterPro" id="IPR000183">
    <property type="entry name" value="Orn/DAP/Arg_de-COase"/>
</dbReference>
<evidence type="ECO:0000313" key="18">
    <source>
        <dbReference type="Proteomes" id="UP000033260"/>
    </source>
</evidence>
<comment type="pathway">
    <text evidence="8 12 14">Amino-acid biosynthesis; L-lysine biosynthesis via DAP pathway; L-lysine from DL-2,6-diaminopimelate: step 1/1.</text>
</comment>
<evidence type="ECO:0000256" key="8">
    <source>
        <dbReference type="ARBA" id="ARBA00060643"/>
    </source>
</evidence>
<comment type="similarity">
    <text evidence="9 12">Belongs to the Orn/Lys/Arg decarboxylase class-II family. LysA subfamily.</text>
</comment>
<dbReference type="RefSeq" id="WP_019473710.1">
    <property type="nucleotide sequence ID" value="NZ_CP010979.1"/>
</dbReference>
<protein>
    <recommendedName>
        <fullName evidence="11 12">Diaminopimelate decarboxylase</fullName>
        <shortName evidence="12">DAP decarboxylase</shortName>
        <shortName evidence="12">DAPDC</shortName>
        <ecNumber evidence="10 12">4.1.1.20</ecNumber>
    </recommendedName>
</protein>
<evidence type="ECO:0000256" key="5">
    <source>
        <dbReference type="ARBA" id="ARBA00023154"/>
    </source>
</evidence>
<evidence type="ECO:0000256" key="12">
    <source>
        <dbReference type="HAMAP-Rule" id="MF_02120"/>
    </source>
</evidence>
<dbReference type="Pfam" id="PF00278">
    <property type="entry name" value="Orn_DAP_Arg_deC"/>
    <property type="match status" value="1"/>
</dbReference>
<dbReference type="GO" id="GO:0008836">
    <property type="term" value="F:diaminopimelate decarboxylase activity"/>
    <property type="evidence" value="ECO:0007669"/>
    <property type="project" value="UniProtKB-UniRule"/>
</dbReference>
<evidence type="ECO:0000256" key="1">
    <source>
        <dbReference type="ARBA" id="ARBA00001933"/>
    </source>
</evidence>
<dbReference type="Proteomes" id="UP000033260">
    <property type="component" value="Chromosome"/>
</dbReference>
<dbReference type="InterPro" id="IPR002986">
    <property type="entry name" value="DAP_deCOOHase_LysA"/>
</dbReference>
<feature type="binding site" evidence="12">
    <location>
        <position position="370"/>
    </location>
    <ligand>
        <name>pyridoxal 5'-phosphate</name>
        <dbReference type="ChEBI" id="CHEBI:597326"/>
    </ligand>
</feature>
<dbReference type="SUPFAM" id="SSF51419">
    <property type="entry name" value="PLP-binding barrel"/>
    <property type="match status" value="1"/>
</dbReference>
<dbReference type="PANTHER" id="PTHR43727:SF2">
    <property type="entry name" value="GROUP IV DECARBOXYLASE"/>
    <property type="match status" value="1"/>
</dbReference>
<comment type="subunit">
    <text evidence="12">Homodimer.</text>
</comment>
<dbReference type="NCBIfam" id="TIGR01048">
    <property type="entry name" value="lysA"/>
    <property type="match status" value="1"/>
</dbReference>
<proteinExistence type="inferred from homology"/>
<comment type="function">
    <text evidence="12">Specifically catalyzes the decarboxylation of meso-diaminopimelate (meso-DAP) to L-lysine.</text>
</comment>
<dbReference type="FunFam" id="3.20.20.10:FF:000003">
    <property type="entry name" value="Diaminopimelate decarboxylase"/>
    <property type="match status" value="1"/>
</dbReference>
<keyword evidence="6 12" id="KW-0456">Lyase</keyword>
<dbReference type="InterPro" id="IPR022644">
    <property type="entry name" value="De-COase2_N"/>
</dbReference>
<feature type="binding site" evidence="12">
    <location>
        <position position="316"/>
    </location>
    <ligand>
        <name>substrate</name>
    </ligand>
</feature>
<dbReference type="Gene3D" id="2.40.37.10">
    <property type="entry name" value="Lyase, Ornithine Decarboxylase, Chain A, domain 1"/>
    <property type="match status" value="1"/>
</dbReference>
<evidence type="ECO:0000259" key="16">
    <source>
        <dbReference type="Pfam" id="PF02784"/>
    </source>
</evidence>
<evidence type="ECO:0000256" key="3">
    <source>
        <dbReference type="ARBA" id="ARBA00022793"/>
    </source>
</evidence>
<dbReference type="HAMAP" id="MF_02120">
    <property type="entry name" value="LysA"/>
    <property type="match status" value="1"/>
</dbReference>
<keyword evidence="4 12" id="KW-0663">Pyridoxal phosphate</keyword>
<evidence type="ECO:0000256" key="2">
    <source>
        <dbReference type="ARBA" id="ARBA00022605"/>
    </source>
</evidence>